<feature type="domain" description="Major facilitator superfamily associated" evidence="9">
    <location>
        <begin position="10"/>
        <end position="360"/>
    </location>
</feature>
<keyword evidence="2" id="KW-0813">Transport</keyword>
<feature type="transmembrane region" description="Helical" evidence="8">
    <location>
        <begin position="134"/>
        <end position="153"/>
    </location>
</feature>
<dbReference type="PANTHER" id="PTHR23522:SF10">
    <property type="entry name" value="3-PHENYLPROPIONIC ACID TRANSPORTER-RELATED"/>
    <property type="match status" value="1"/>
</dbReference>
<dbReference type="Pfam" id="PF12832">
    <property type="entry name" value="MFS_1_like"/>
    <property type="match status" value="1"/>
</dbReference>
<feature type="transmembrane region" description="Helical" evidence="8">
    <location>
        <begin position="12"/>
        <end position="34"/>
    </location>
</feature>
<dbReference type="EMBL" id="SLZQ01000001">
    <property type="protein sequence ID" value="TCS39627.1"/>
    <property type="molecule type" value="Genomic_DNA"/>
</dbReference>
<reference evidence="10 11" key="1">
    <citation type="submission" date="2019-03" db="EMBL/GenBank/DDBJ databases">
        <title>Genomic Encyclopedia of Type Strains, Phase IV (KMG-IV): sequencing the most valuable type-strain genomes for metagenomic binning, comparative biology and taxonomic classification.</title>
        <authorList>
            <person name="Goeker M."/>
        </authorList>
    </citation>
    <scope>NUCLEOTIDE SEQUENCE [LARGE SCALE GENOMIC DNA]</scope>
    <source>
        <strain evidence="10 11">DSM 7445</strain>
    </source>
</reference>
<feature type="transmembrane region" description="Helical" evidence="8">
    <location>
        <begin position="74"/>
        <end position="91"/>
    </location>
</feature>
<dbReference type="GO" id="GO:0005886">
    <property type="term" value="C:plasma membrane"/>
    <property type="evidence" value="ECO:0007669"/>
    <property type="project" value="UniProtKB-SubCell"/>
</dbReference>
<comment type="subcellular location">
    <subcellularLocation>
        <location evidence="1">Cell inner membrane</location>
        <topology evidence="1">Multi-pass membrane protein</topology>
    </subcellularLocation>
</comment>
<evidence type="ECO:0000313" key="11">
    <source>
        <dbReference type="Proteomes" id="UP000295382"/>
    </source>
</evidence>
<keyword evidence="6 8" id="KW-1133">Transmembrane helix</keyword>
<keyword evidence="11" id="KW-1185">Reference proteome</keyword>
<keyword evidence="5 8" id="KW-0812">Transmembrane</keyword>
<keyword evidence="3" id="KW-1003">Cell membrane</keyword>
<evidence type="ECO:0000256" key="2">
    <source>
        <dbReference type="ARBA" id="ARBA00022448"/>
    </source>
</evidence>
<feature type="transmembrane region" description="Helical" evidence="8">
    <location>
        <begin position="205"/>
        <end position="227"/>
    </location>
</feature>
<sequence length="397" mass="42984">MNPRPQQSLQFSLFFFAYYGYIGVFSPYATLYFADRGLTAPQIALLMSLMQVLRIFGPAAWGWIADHTQKRARVLQVASLVSALLFCSLFFGSGFTYLLLVMLAVSTFTSALAPVSEALIVGEMKGDLTHYGRMRLWGSVGFIVAVSCAGYLLDWSGIGMFPWVGLVLLAAVFGVSLRLRESAPVVSHAGVASIKQILRRREVQAFFASAFLMLAAHAALYVFYSLYLERLGYGTGVIGMMWALGVVAEIVFFYFQAPAFARFGVQNLMLASLLLAALRFGLIAGLAESLIVLVVAQILHAATFGIHHAAAVATLQCWFAGPLQARGQALYTSVSYGLGGSLGGLLLGFCWERFGAASVYWIAAMFAIGGAVCAKFSYSWMANDEVSRCRSVSGNPL</sequence>
<protein>
    <submittedName>
        <fullName evidence="10">PPP family 3-phenylpropionic acid transporter</fullName>
    </submittedName>
</protein>
<evidence type="ECO:0000313" key="10">
    <source>
        <dbReference type="EMBL" id="TCS39627.1"/>
    </source>
</evidence>
<organism evidence="10 11">
    <name type="scientific">Paucimonas lemoignei</name>
    <name type="common">Pseudomonas lemoignei</name>
    <dbReference type="NCBI Taxonomy" id="29443"/>
    <lineage>
        <taxon>Bacteria</taxon>
        <taxon>Pseudomonadati</taxon>
        <taxon>Pseudomonadota</taxon>
        <taxon>Betaproteobacteria</taxon>
        <taxon>Burkholderiales</taxon>
        <taxon>Burkholderiaceae</taxon>
        <taxon>Paucimonas</taxon>
    </lineage>
</organism>
<dbReference type="SUPFAM" id="SSF103473">
    <property type="entry name" value="MFS general substrate transporter"/>
    <property type="match status" value="1"/>
</dbReference>
<accession>A0A4R3I1L2</accession>
<feature type="transmembrane region" description="Helical" evidence="8">
    <location>
        <begin position="159"/>
        <end position="179"/>
    </location>
</feature>
<proteinExistence type="predicted"/>
<dbReference type="GO" id="GO:0030395">
    <property type="term" value="F:lactose binding"/>
    <property type="evidence" value="ECO:0007669"/>
    <property type="project" value="TreeGrafter"/>
</dbReference>
<evidence type="ECO:0000259" key="9">
    <source>
        <dbReference type="Pfam" id="PF12832"/>
    </source>
</evidence>
<dbReference type="Gene3D" id="1.20.1250.20">
    <property type="entry name" value="MFS general substrate transporter like domains"/>
    <property type="match status" value="2"/>
</dbReference>
<dbReference type="InterPro" id="IPR024989">
    <property type="entry name" value="MFS_assoc_dom"/>
</dbReference>
<evidence type="ECO:0000256" key="7">
    <source>
        <dbReference type="ARBA" id="ARBA00023136"/>
    </source>
</evidence>
<dbReference type="InterPro" id="IPR036259">
    <property type="entry name" value="MFS_trans_sf"/>
</dbReference>
<dbReference type="OrthoDB" id="9150135at2"/>
<dbReference type="InterPro" id="IPR026032">
    <property type="entry name" value="HcaT-like"/>
</dbReference>
<comment type="caution">
    <text evidence="10">The sequence shown here is derived from an EMBL/GenBank/DDBJ whole genome shotgun (WGS) entry which is preliminary data.</text>
</comment>
<dbReference type="PIRSF" id="PIRSF004925">
    <property type="entry name" value="HcaT"/>
    <property type="match status" value="1"/>
</dbReference>
<dbReference type="Proteomes" id="UP000295382">
    <property type="component" value="Unassembled WGS sequence"/>
</dbReference>
<feature type="transmembrane region" description="Helical" evidence="8">
    <location>
        <begin position="40"/>
        <end position="62"/>
    </location>
</feature>
<dbReference type="PANTHER" id="PTHR23522">
    <property type="entry name" value="BLL5896 PROTEIN"/>
    <property type="match status" value="1"/>
</dbReference>
<gene>
    <name evidence="10" type="ORF">EDC30_101584</name>
</gene>
<feature type="transmembrane region" description="Helical" evidence="8">
    <location>
        <begin position="267"/>
        <end position="287"/>
    </location>
</feature>
<evidence type="ECO:0000256" key="1">
    <source>
        <dbReference type="ARBA" id="ARBA00004429"/>
    </source>
</evidence>
<evidence type="ECO:0000256" key="3">
    <source>
        <dbReference type="ARBA" id="ARBA00022475"/>
    </source>
</evidence>
<dbReference type="AlphaFoldDB" id="A0A4R3I1L2"/>
<dbReference type="NCBIfam" id="NF037955">
    <property type="entry name" value="mfs"/>
    <property type="match status" value="1"/>
</dbReference>
<evidence type="ECO:0000256" key="4">
    <source>
        <dbReference type="ARBA" id="ARBA00022519"/>
    </source>
</evidence>
<evidence type="ECO:0000256" key="6">
    <source>
        <dbReference type="ARBA" id="ARBA00022989"/>
    </source>
</evidence>
<keyword evidence="7 8" id="KW-0472">Membrane</keyword>
<feature type="transmembrane region" description="Helical" evidence="8">
    <location>
        <begin position="97"/>
        <end position="122"/>
    </location>
</feature>
<dbReference type="GO" id="GO:0015528">
    <property type="term" value="F:lactose:proton symporter activity"/>
    <property type="evidence" value="ECO:0007669"/>
    <property type="project" value="TreeGrafter"/>
</dbReference>
<name>A0A4R3I1L2_PAULE</name>
<feature type="transmembrane region" description="Helical" evidence="8">
    <location>
        <begin position="357"/>
        <end position="378"/>
    </location>
</feature>
<feature type="transmembrane region" description="Helical" evidence="8">
    <location>
        <begin position="330"/>
        <end position="351"/>
    </location>
</feature>
<dbReference type="RefSeq" id="WP_132257086.1">
    <property type="nucleotide sequence ID" value="NZ_SLZQ01000001.1"/>
</dbReference>
<feature type="transmembrane region" description="Helical" evidence="8">
    <location>
        <begin position="233"/>
        <end position="255"/>
    </location>
</feature>
<evidence type="ECO:0000256" key="5">
    <source>
        <dbReference type="ARBA" id="ARBA00022692"/>
    </source>
</evidence>
<evidence type="ECO:0000256" key="8">
    <source>
        <dbReference type="SAM" id="Phobius"/>
    </source>
</evidence>
<keyword evidence="4" id="KW-0997">Cell inner membrane</keyword>